<accession>A0A5B9QRG2</accession>
<keyword evidence="2" id="KW-1185">Reference proteome</keyword>
<dbReference type="EMBL" id="CP042913">
    <property type="protein sequence ID" value="QEG36573.1"/>
    <property type="molecule type" value="Genomic_DNA"/>
</dbReference>
<sequence>MNVGVSTGKTPPWQDGGTTVLLILQAACLPRHLQNV</sequence>
<evidence type="ECO:0000313" key="2">
    <source>
        <dbReference type="Proteomes" id="UP000323917"/>
    </source>
</evidence>
<protein>
    <submittedName>
        <fullName evidence="1">Uncharacterized protein</fullName>
    </submittedName>
</protein>
<proteinExistence type="predicted"/>
<name>A0A5B9QRG2_9BACT</name>
<organism evidence="1 2">
    <name type="scientific">Bythopirellula goksoeyrii</name>
    <dbReference type="NCBI Taxonomy" id="1400387"/>
    <lineage>
        <taxon>Bacteria</taxon>
        <taxon>Pseudomonadati</taxon>
        <taxon>Planctomycetota</taxon>
        <taxon>Planctomycetia</taxon>
        <taxon>Pirellulales</taxon>
        <taxon>Lacipirellulaceae</taxon>
        <taxon>Bythopirellula</taxon>
    </lineage>
</organism>
<dbReference type="KEGG" id="bgok:Pr1d_38870"/>
<dbReference type="Proteomes" id="UP000323917">
    <property type="component" value="Chromosome"/>
</dbReference>
<reference evidence="1 2" key="1">
    <citation type="submission" date="2019-08" db="EMBL/GenBank/DDBJ databases">
        <title>Deep-cultivation of Planctomycetes and their phenomic and genomic characterization uncovers novel biology.</title>
        <authorList>
            <person name="Wiegand S."/>
            <person name="Jogler M."/>
            <person name="Boedeker C."/>
            <person name="Pinto D."/>
            <person name="Vollmers J."/>
            <person name="Rivas-Marin E."/>
            <person name="Kohn T."/>
            <person name="Peeters S.H."/>
            <person name="Heuer A."/>
            <person name="Rast P."/>
            <person name="Oberbeckmann S."/>
            <person name="Bunk B."/>
            <person name="Jeske O."/>
            <person name="Meyerdierks A."/>
            <person name="Storesund J.E."/>
            <person name="Kallscheuer N."/>
            <person name="Luecker S."/>
            <person name="Lage O.M."/>
            <person name="Pohl T."/>
            <person name="Merkel B.J."/>
            <person name="Hornburger P."/>
            <person name="Mueller R.-W."/>
            <person name="Bruemmer F."/>
            <person name="Labrenz M."/>
            <person name="Spormann A.M."/>
            <person name="Op den Camp H."/>
            <person name="Overmann J."/>
            <person name="Amann R."/>
            <person name="Jetten M.S.M."/>
            <person name="Mascher T."/>
            <person name="Medema M.H."/>
            <person name="Devos D.P."/>
            <person name="Kaster A.-K."/>
            <person name="Ovreas L."/>
            <person name="Rohde M."/>
            <person name="Galperin M.Y."/>
            <person name="Jogler C."/>
        </authorList>
    </citation>
    <scope>NUCLEOTIDE SEQUENCE [LARGE SCALE GENOMIC DNA]</scope>
    <source>
        <strain evidence="1 2">Pr1d</strain>
    </source>
</reference>
<gene>
    <name evidence="1" type="ORF">Pr1d_38870</name>
</gene>
<evidence type="ECO:0000313" key="1">
    <source>
        <dbReference type="EMBL" id="QEG36573.1"/>
    </source>
</evidence>
<dbReference type="AlphaFoldDB" id="A0A5B9QRG2"/>